<proteinExistence type="inferred from homology"/>
<dbReference type="PANTHER" id="PTHR13475">
    <property type="entry name" value="NEUGRIN"/>
    <property type="match status" value="1"/>
</dbReference>
<gene>
    <name evidence="7" type="ORF">GX51_02731</name>
</gene>
<feature type="compositionally biased region" description="Basic and acidic residues" evidence="6">
    <location>
        <begin position="102"/>
        <end position="115"/>
    </location>
</feature>
<dbReference type="GO" id="GO:0005739">
    <property type="term" value="C:mitochondrion"/>
    <property type="evidence" value="ECO:0007669"/>
    <property type="project" value="UniProtKB-SubCell"/>
</dbReference>
<evidence type="ECO:0000256" key="4">
    <source>
        <dbReference type="ARBA" id="ARBA00013566"/>
    </source>
</evidence>
<feature type="compositionally biased region" description="Low complexity" evidence="6">
    <location>
        <begin position="69"/>
        <end position="89"/>
    </location>
</feature>
<sequence length="276" mass="31357">MSIPISKSSSLLPSTPVISGLLKCFWGVHPILPATSEKCGLAASCRQSTTIHSPVKIWQPPSSRYFSNSRPIRSPSSETSEESSPNYSSTANQPPGTYKQRLKSDRGDVHSDSKSTIKTSRSIQKKHDIKSNTRRSSKSTAQSREKPDTPRKLEPWQIQKQALKKKFPEGWNPRKRLHPDTLDTIRHLHQQDPVTYSTPALAQEYKLSPEAIRRILKSKFQPSPEIAAERRERWEKRRKRIWSHMSEIGVRPHRPSFADVSDAKVLDKKKPPVGSK</sequence>
<dbReference type="Pfam" id="PF06413">
    <property type="entry name" value="Neugrin"/>
    <property type="match status" value="1"/>
</dbReference>
<dbReference type="PANTHER" id="PTHR13475:SF3">
    <property type="entry name" value="NEUGRIN"/>
    <property type="match status" value="1"/>
</dbReference>
<protein>
    <recommendedName>
        <fullName evidence="4">Required for respiratory growth protein 9, mitochondrial</fullName>
    </recommendedName>
</protein>
<dbReference type="AlphaFoldDB" id="A0A2B7XA55"/>
<evidence type="ECO:0000313" key="7">
    <source>
        <dbReference type="EMBL" id="PGH05760.1"/>
    </source>
</evidence>
<dbReference type="STRING" id="2060905.A0A2B7XA55"/>
<comment type="function">
    <text evidence="1">Required for respiratory activity and maintenance and expression of the mitochondrial genome.</text>
</comment>
<organism evidence="7 8">
    <name type="scientific">Blastomyces parvus</name>
    <dbReference type="NCBI Taxonomy" id="2060905"/>
    <lineage>
        <taxon>Eukaryota</taxon>
        <taxon>Fungi</taxon>
        <taxon>Dikarya</taxon>
        <taxon>Ascomycota</taxon>
        <taxon>Pezizomycotina</taxon>
        <taxon>Eurotiomycetes</taxon>
        <taxon>Eurotiomycetidae</taxon>
        <taxon>Onygenales</taxon>
        <taxon>Ajellomycetaceae</taxon>
        <taxon>Blastomyces</taxon>
    </lineage>
</organism>
<dbReference type="EMBL" id="PDNC01000027">
    <property type="protein sequence ID" value="PGH05760.1"/>
    <property type="molecule type" value="Genomic_DNA"/>
</dbReference>
<keyword evidence="5" id="KW-0809">Transit peptide</keyword>
<comment type="caution">
    <text evidence="7">The sequence shown here is derived from an EMBL/GenBank/DDBJ whole genome shotgun (WGS) entry which is preliminary data.</text>
</comment>
<dbReference type="OrthoDB" id="5578174at2759"/>
<evidence type="ECO:0000256" key="2">
    <source>
        <dbReference type="ARBA" id="ARBA00004173"/>
    </source>
</evidence>
<evidence type="ECO:0000256" key="3">
    <source>
        <dbReference type="ARBA" id="ARBA00010895"/>
    </source>
</evidence>
<reference evidence="7 8" key="1">
    <citation type="submission" date="2017-10" db="EMBL/GenBank/DDBJ databases">
        <title>Comparative genomics in systemic dimorphic fungi from Ajellomycetaceae.</title>
        <authorList>
            <person name="Munoz J.F."/>
            <person name="Mcewen J.G."/>
            <person name="Clay O.K."/>
            <person name="Cuomo C.A."/>
        </authorList>
    </citation>
    <scope>NUCLEOTIDE SEQUENCE [LARGE SCALE GENOMIC DNA]</scope>
    <source>
        <strain evidence="7 8">UAMH130</strain>
    </source>
</reference>
<dbReference type="InterPro" id="IPR010487">
    <property type="entry name" value="NGRN/Rrg9"/>
</dbReference>
<feature type="compositionally biased region" description="Basic and acidic residues" evidence="6">
    <location>
        <begin position="143"/>
        <end position="154"/>
    </location>
</feature>
<evidence type="ECO:0000256" key="1">
    <source>
        <dbReference type="ARBA" id="ARBA00003548"/>
    </source>
</evidence>
<feature type="region of interest" description="Disordered" evidence="6">
    <location>
        <begin position="252"/>
        <end position="276"/>
    </location>
</feature>
<feature type="region of interest" description="Disordered" evidence="6">
    <location>
        <begin position="56"/>
        <end position="157"/>
    </location>
</feature>
<accession>A0A2B7XA55</accession>
<evidence type="ECO:0000256" key="6">
    <source>
        <dbReference type="SAM" id="MobiDB-lite"/>
    </source>
</evidence>
<keyword evidence="8" id="KW-1185">Reference proteome</keyword>
<comment type="similarity">
    <text evidence="3">Belongs to the RRG9 family.</text>
</comment>
<evidence type="ECO:0000313" key="8">
    <source>
        <dbReference type="Proteomes" id="UP000224080"/>
    </source>
</evidence>
<feature type="compositionally biased region" description="Basic and acidic residues" evidence="6">
    <location>
        <begin position="261"/>
        <end position="270"/>
    </location>
</feature>
<dbReference type="GO" id="GO:0005634">
    <property type="term" value="C:nucleus"/>
    <property type="evidence" value="ECO:0007669"/>
    <property type="project" value="TreeGrafter"/>
</dbReference>
<evidence type="ECO:0000256" key="5">
    <source>
        <dbReference type="ARBA" id="ARBA00022946"/>
    </source>
</evidence>
<name>A0A2B7XA55_9EURO</name>
<dbReference type="Proteomes" id="UP000224080">
    <property type="component" value="Unassembled WGS sequence"/>
</dbReference>
<comment type="subcellular location">
    <subcellularLocation>
        <location evidence="2">Mitochondrion</location>
    </subcellularLocation>
</comment>